<dbReference type="CDD" id="cd07377">
    <property type="entry name" value="WHTH_GntR"/>
    <property type="match status" value="1"/>
</dbReference>
<dbReference type="SUPFAM" id="SSF46785">
    <property type="entry name" value="Winged helix' DNA-binding domain"/>
    <property type="match status" value="1"/>
</dbReference>
<sequence length="101" mass="11173">MPQPAYEALAEQIAQQIRAGAYRPGDRLPSQSQLTREGHGKQVTQDAYGLLIQRGLVEGRRGAGYYVLPSPGPDWMARIATLEAAVLDLEERLAALEQRDR</sequence>
<feature type="domain" description="HTH gntR-type" evidence="4">
    <location>
        <begin position="3"/>
        <end position="70"/>
    </location>
</feature>
<organism evidence="5 6">
    <name type="scientific">Kineosporia corallincola</name>
    <dbReference type="NCBI Taxonomy" id="2835133"/>
    <lineage>
        <taxon>Bacteria</taxon>
        <taxon>Bacillati</taxon>
        <taxon>Actinomycetota</taxon>
        <taxon>Actinomycetes</taxon>
        <taxon>Kineosporiales</taxon>
        <taxon>Kineosporiaceae</taxon>
        <taxon>Kineosporia</taxon>
    </lineage>
</organism>
<gene>
    <name evidence="5" type="ORF">KIH74_22670</name>
</gene>
<dbReference type="InterPro" id="IPR050679">
    <property type="entry name" value="Bact_HTH_transcr_reg"/>
</dbReference>
<dbReference type="Pfam" id="PF00392">
    <property type="entry name" value="GntR"/>
    <property type="match status" value="1"/>
</dbReference>
<evidence type="ECO:0000259" key="4">
    <source>
        <dbReference type="PROSITE" id="PS50949"/>
    </source>
</evidence>
<dbReference type="InterPro" id="IPR000524">
    <property type="entry name" value="Tscrpt_reg_HTH_GntR"/>
</dbReference>
<accession>A0ABS5TKY4</accession>
<protein>
    <submittedName>
        <fullName evidence="5">Winged helix-turn-helix transcriptional regulator</fullName>
    </submittedName>
</protein>
<dbReference type="Gene3D" id="1.10.10.10">
    <property type="entry name" value="Winged helix-like DNA-binding domain superfamily/Winged helix DNA-binding domain"/>
    <property type="match status" value="1"/>
</dbReference>
<keyword evidence="6" id="KW-1185">Reference proteome</keyword>
<evidence type="ECO:0000256" key="3">
    <source>
        <dbReference type="ARBA" id="ARBA00023163"/>
    </source>
</evidence>
<keyword evidence="2" id="KW-0238">DNA-binding</keyword>
<evidence type="ECO:0000313" key="6">
    <source>
        <dbReference type="Proteomes" id="UP001197247"/>
    </source>
</evidence>
<comment type="caution">
    <text evidence="5">The sequence shown here is derived from an EMBL/GenBank/DDBJ whole genome shotgun (WGS) entry which is preliminary data.</text>
</comment>
<evidence type="ECO:0000256" key="2">
    <source>
        <dbReference type="ARBA" id="ARBA00023125"/>
    </source>
</evidence>
<dbReference type="EMBL" id="JAHBAY010000010">
    <property type="protein sequence ID" value="MBT0771762.1"/>
    <property type="molecule type" value="Genomic_DNA"/>
</dbReference>
<dbReference type="PANTHER" id="PTHR44846">
    <property type="entry name" value="MANNOSYL-D-GLYCERATE TRANSPORT/METABOLISM SYSTEM REPRESSOR MNGR-RELATED"/>
    <property type="match status" value="1"/>
</dbReference>
<keyword evidence="3" id="KW-0804">Transcription</keyword>
<keyword evidence="1" id="KW-0805">Transcription regulation</keyword>
<name>A0ABS5TKY4_9ACTN</name>
<evidence type="ECO:0000313" key="5">
    <source>
        <dbReference type="EMBL" id="MBT0771762.1"/>
    </source>
</evidence>
<dbReference type="InterPro" id="IPR036390">
    <property type="entry name" value="WH_DNA-bd_sf"/>
</dbReference>
<evidence type="ECO:0000256" key="1">
    <source>
        <dbReference type="ARBA" id="ARBA00023015"/>
    </source>
</evidence>
<dbReference type="InterPro" id="IPR036388">
    <property type="entry name" value="WH-like_DNA-bd_sf"/>
</dbReference>
<dbReference type="PANTHER" id="PTHR44846:SF16">
    <property type="entry name" value="TRANSCRIPTIONAL REGULATOR PHNF-RELATED"/>
    <property type="match status" value="1"/>
</dbReference>
<dbReference type="SMART" id="SM00345">
    <property type="entry name" value="HTH_GNTR"/>
    <property type="match status" value="1"/>
</dbReference>
<dbReference type="Proteomes" id="UP001197247">
    <property type="component" value="Unassembled WGS sequence"/>
</dbReference>
<dbReference type="PROSITE" id="PS50949">
    <property type="entry name" value="HTH_GNTR"/>
    <property type="match status" value="1"/>
</dbReference>
<reference evidence="5 6" key="1">
    <citation type="submission" date="2021-05" db="EMBL/GenBank/DDBJ databases">
        <title>Kineosporia and Streptomyces sp. nov. two new marine actinobacteria isolated from Coral.</title>
        <authorList>
            <person name="Buangrab K."/>
            <person name="Sutthacheep M."/>
            <person name="Yeemin T."/>
            <person name="Harunari E."/>
            <person name="Igarashi Y."/>
            <person name="Kanchanasin P."/>
            <person name="Tanasupawat S."/>
            <person name="Phongsopitanun W."/>
        </authorList>
    </citation>
    <scope>NUCLEOTIDE SEQUENCE [LARGE SCALE GENOMIC DNA]</scope>
    <source>
        <strain evidence="5 6">J2-2</strain>
    </source>
</reference>
<proteinExistence type="predicted"/>